<gene>
    <name evidence="1" type="ORF">GCL60_01610</name>
</gene>
<reference evidence="1 2" key="1">
    <citation type="submission" date="2019-10" db="EMBL/GenBank/DDBJ databases">
        <title>New species of Slilvanegrellaceae.</title>
        <authorList>
            <person name="Pitt A."/>
            <person name="Hahn M.W."/>
        </authorList>
    </citation>
    <scope>NUCLEOTIDE SEQUENCE [LARGE SCALE GENOMIC DNA]</scope>
    <source>
        <strain evidence="1 2">SP-Ram-0.45-NSY-1</strain>
    </source>
</reference>
<evidence type="ECO:0000313" key="2">
    <source>
        <dbReference type="Proteomes" id="UP000437748"/>
    </source>
</evidence>
<dbReference type="AlphaFoldDB" id="A0A6N6VX53"/>
<sequence>MLLLLPILLYIKKGWKSLLFAIPTIFIVILAEYRNQYGAEVLIPLCLCAFYSLNNSFNNNQLNDLKSYYNRLIIGSSICLFIYFININPIREIKHFLREPQNIIFTYKLQSIPLNEKVITNTDNTYPFIANRPDLILVENLSKYSEEEIKKIKYFAYKIDENQTQKIFLPDNAKLISQFKNFYLYKIESN</sequence>
<proteinExistence type="predicted"/>
<dbReference type="Proteomes" id="UP000437748">
    <property type="component" value="Unassembled WGS sequence"/>
</dbReference>
<evidence type="ECO:0000313" key="1">
    <source>
        <dbReference type="EMBL" id="KAB8040644.1"/>
    </source>
</evidence>
<dbReference type="EMBL" id="WFLM01000001">
    <property type="protein sequence ID" value="KAB8040644.1"/>
    <property type="molecule type" value="Genomic_DNA"/>
</dbReference>
<accession>A0A6N6VX53</accession>
<keyword evidence="2" id="KW-1185">Reference proteome</keyword>
<protein>
    <submittedName>
        <fullName evidence="1">DUF2079 domain-containing protein</fullName>
    </submittedName>
</protein>
<name>A0A6N6VX53_9BACT</name>
<comment type="caution">
    <text evidence="1">The sequence shown here is derived from an EMBL/GenBank/DDBJ whole genome shotgun (WGS) entry which is preliminary data.</text>
</comment>
<organism evidence="1 2">
    <name type="scientific">Silvanigrella paludirubra</name>
    <dbReference type="NCBI Taxonomy" id="2499159"/>
    <lineage>
        <taxon>Bacteria</taxon>
        <taxon>Pseudomonadati</taxon>
        <taxon>Bdellovibrionota</taxon>
        <taxon>Oligoflexia</taxon>
        <taxon>Silvanigrellales</taxon>
        <taxon>Silvanigrellaceae</taxon>
        <taxon>Silvanigrella</taxon>
    </lineage>
</organism>